<dbReference type="PROSITE" id="PS51722">
    <property type="entry name" value="G_TR_2"/>
    <property type="match status" value="1"/>
</dbReference>
<dbReference type="PANTHER" id="PTHR43261">
    <property type="entry name" value="TRANSLATION ELONGATION FACTOR G-RELATED"/>
    <property type="match status" value="1"/>
</dbReference>
<proteinExistence type="predicted"/>
<dbReference type="InterPro" id="IPR027417">
    <property type="entry name" value="P-loop_NTPase"/>
</dbReference>
<dbReference type="RefSeq" id="WP_131757020.1">
    <property type="nucleotide sequence ID" value="NZ_CAACUY010000024.1"/>
</dbReference>
<dbReference type="CDD" id="cd04168">
    <property type="entry name" value="TetM_like"/>
    <property type="match status" value="1"/>
</dbReference>
<evidence type="ECO:0000256" key="3">
    <source>
        <dbReference type="ARBA" id="ARBA00023134"/>
    </source>
</evidence>
<comment type="caution">
    <text evidence="5">The sequence shown here is derived from an EMBL/GenBank/DDBJ whole genome shotgun (WGS) entry which is preliminary data.</text>
</comment>
<organism evidence="5 6">
    <name type="scientific">Actinomadura fibrosa</name>
    <dbReference type="NCBI Taxonomy" id="111802"/>
    <lineage>
        <taxon>Bacteria</taxon>
        <taxon>Bacillati</taxon>
        <taxon>Actinomycetota</taxon>
        <taxon>Actinomycetes</taxon>
        <taxon>Streptosporangiales</taxon>
        <taxon>Thermomonosporaceae</taxon>
        <taxon>Actinomadura</taxon>
    </lineage>
</organism>
<dbReference type="PROSITE" id="PS00301">
    <property type="entry name" value="G_TR_1"/>
    <property type="match status" value="1"/>
</dbReference>
<dbReference type="InterPro" id="IPR014721">
    <property type="entry name" value="Ribsml_uS5_D2-typ_fold_subgr"/>
</dbReference>
<reference evidence="6" key="1">
    <citation type="journal article" date="2019" name="Int. J. Syst. Evol. Microbiol.">
        <title>The Global Catalogue of Microorganisms (GCM) 10K type strain sequencing project: providing services to taxonomists for standard genome sequencing and annotation.</title>
        <authorList>
            <consortium name="The Broad Institute Genomics Platform"/>
            <consortium name="The Broad Institute Genome Sequencing Center for Infectious Disease"/>
            <person name="Wu L."/>
            <person name="Ma J."/>
        </authorList>
    </citation>
    <scope>NUCLEOTIDE SEQUENCE [LARGE SCALE GENOMIC DNA]</scope>
    <source>
        <strain evidence="6">JCM 9371</strain>
    </source>
</reference>
<sequence length="623" mass="65732">MAAPATATLNLGILAHVDAGKTSLTERLLYDTGAIDRLGSVDAGDTRTDRGELERARGITIRSAVATFRLGALRVNLIDTPGHADFVAEVERALGVLDGAVLVLSAVEGVQARTRVLMRTLRELELPTLLFVNKIDRAGAQIDGTLDAVRRRLSSRIVPLNDVRDLGSAGARTAPRAPGPADAELLADADDGLLASLVDGRDPAPSAVRAALRAQTAAGLVHPLYFGSALTGQGVADLLDGIADLLPAAPATSGDPCGTVFAVERTASGEKVAYLRLFAGELRNRQRVTLVGRDGPHDGRITGLDIAGAELDPATAGAHLTAGNIARVHGLTGARVGDRIGTPQRAVPAFAPPSLETIARARRPRDSARLRAALLAFADEDPLIRARPASGGATSLLLYGEVQKEIIGARLLAEHGVEAAFEKSTTVYLERPVGVGEAEEDMNWRHRRPDFWATIGLRVEPGPPGSGITYHRETELGALPHAFDRAIEETVHRTLERGLHGWPVTDCRVTLTRSGFAGPVSTASDFRGLTPIVLMRALATAKTRVEEPRHRFEAEIPADTLAPVLGRLAALGASQLEPVPEGDTWTLRGVIPASRTQEAEQALPGLTRGEGVFIAVSPASVDG</sequence>
<gene>
    <name evidence="5" type="ORF">ACFQZM_00520</name>
</gene>
<dbReference type="SUPFAM" id="SSF50447">
    <property type="entry name" value="Translation proteins"/>
    <property type="match status" value="1"/>
</dbReference>
<dbReference type="Pfam" id="PF00009">
    <property type="entry name" value="GTP_EFTU"/>
    <property type="match status" value="1"/>
</dbReference>
<dbReference type="Gene3D" id="3.30.230.10">
    <property type="match status" value="1"/>
</dbReference>
<keyword evidence="1" id="KW-0547">Nucleotide-binding</keyword>
<dbReference type="InterPro" id="IPR005517">
    <property type="entry name" value="Transl_elong_EFG/EF2_IV"/>
</dbReference>
<dbReference type="SUPFAM" id="SSF54980">
    <property type="entry name" value="EF-G C-terminal domain-like"/>
    <property type="match status" value="2"/>
</dbReference>
<keyword evidence="3" id="KW-0342">GTP-binding</keyword>
<dbReference type="Proteomes" id="UP001597063">
    <property type="component" value="Unassembled WGS sequence"/>
</dbReference>
<evidence type="ECO:0000256" key="2">
    <source>
        <dbReference type="ARBA" id="ARBA00022917"/>
    </source>
</evidence>
<evidence type="ECO:0000313" key="6">
    <source>
        <dbReference type="Proteomes" id="UP001597063"/>
    </source>
</evidence>
<evidence type="ECO:0000313" key="5">
    <source>
        <dbReference type="EMBL" id="MFD0682964.1"/>
    </source>
</evidence>
<dbReference type="PRINTS" id="PR00315">
    <property type="entry name" value="ELONGATNFCT"/>
</dbReference>
<dbReference type="InterPro" id="IPR000795">
    <property type="entry name" value="T_Tr_GTP-bd_dom"/>
</dbReference>
<dbReference type="EMBL" id="JBHTGP010000001">
    <property type="protein sequence ID" value="MFD0682964.1"/>
    <property type="molecule type" value="Genomic_DNA"/>
</dbReference>
<dbReference type="InterPro" id="IPR031157">
    <property type="entry name" value="G_TR_CS"/>
</dbReference>
<dbReference type="SMART" id="SM00889">
    <property type="entry name" value="EFG_IV"/>
    <property type="match status" value="1"/>
</dbReference>
<evidence type="ECO:0000256" key="1">
    <source>
        <dbReference type="ARBA" id="ARBA00022741"/>
    </source>
</evidence>
<protein>
    <submittedName>
        <fullName evidence="5">GTP-binding protein</fullName>
    </submittedName>
</protein>
<name>A0ABW2X9K3_9ACTN</name>
<keyword evidence="2" id="KW-0648">Protein biosynthesis</keyword>
<feature type="domain" description="Tr-type G" evidence="4">
    <location>
        <begin position="6"/>
        <end position="251"/>
    </location>
</feature>
<dbReference type="PRINTS" id="PR01037">
    <property type="entry name" value="TCRTETOQM"/>
</dbReference>
<dbReference type="InterPro" id="IPR005225">
    <property type="entry name" value="Small_GTP-bd"/>
</dbReference>
<dbReference type="CDD" id="cd01684">
    <property type="entry name" value="Tet_like_IV"/>
    <property type="match status" value="1"/>
</dbReference>
<dbReference type="InterPro" id="IPR035647">
    <property type="entry name" value="EFG_III/V"/>
</dbReference>
<dbReference type="PANTHER" id="PTHR43261:SF1">
    <property type="entry name" value="RIBOSOME-RELEASING FACTOR 2, MITOCHONDRIAL"/>
    <property type="match status" value="1"/>
</dbReference>
<dbReference type="Gene3D" id="3.30.70.870">
    <property type="entry name" value="Elongation Factor G (Translational Gtpase), domain 3"/>
    <property type="match status" value="1"/>
</dbReference>
<dbReference type="NCBIfam" id="TIGR00231">
    <property type="entry name" value="small_GTP"/>
    <property type="match status" value="1"/>
</dbReference>
<dbReference type="Gene3D" id="3.40.50.300">
    <property type="entry name" value="P-loop containing nucleotide triphosphate hydrolases"/>
    <property type="match status" value="1"/>
</dbReference>
<dbReference type="InterPro" id="IPR009000">
    <property type="entry name" value="Transl_B-barrel_sf"/>
</dbReference>
<evidence type="ECO:0000259" key="4">
    <source>
        <dbReference type="PROSITE" id="PS51722"/>
    </source>
</evidence>
<accession>A0ABW2X9K3</accession>
<keyword evidence="6" id="KW-1185">Reference proteome</keyword>
<dbReference type="Gene3D" id="2.40.30.10">
    <property type="entry name" value="Translation factors"/>
    <property type="match status" value="1"/>
</dbReference>
<dbReference type="Pfam" id="PF03764">
    <property type="entry name" value="EFG_IV"/>
    <property type="match status" value="1"/>
</dbReference>
<dbReference type="InterPro" id="IPR020568">
    <property type="entry name" value="Ribosomal_Su5_D2-typ_SF"/>
</dbReference>
<dbReference type="SUPFAM" id="SSF52540">
    <property type="entry name" value="P-loop containing nucleoside triphosphate hydrolases"/>
    <property type="match status" value="1"/>
</dbReference>
<dbReference type="SUPFAM" id="SSF54211">
    <property type="entry name" value="Ribosomal protein S5 domain 2-like"/>
    <property type="match status" value="1"/>
</dbReference>